<feature type="compositionally biased region" description="Polar residues" evidence="1">
    <location>
        <begin position="1"/>
        <end position="13"/>
    </location>
</feature>
<reference evidence="2" key="1">
    <citation type="submission" date="2015-11" db="EMBL/GenBank/DDBJ databases">
        <title>De novo transcriptome assembly of four potential Pierce s Disease insect vectors from Arizona vineyards.</title>
        <authorList>
            <person name="Tassone E.E."/>
        </authorList>
    </citation>
    <scope>NUCLEOTIDE SEQUENCE</scope>
</reference>
<evidence type="ECO:0000256" key="1">
    <source>
        <dbReference type="SAM" id="MobiDB-lite"/>
    </source>
</evidence>
<dbReference type="EMBL" id="GECZ01030600">
    <property type="protein sequence ID" value="JAS39169.1"/>
    <property type="molecule type" value="Transcribed_RNA"/>
</dbReference>
<organism evidence="2">
    <name type="scientific">Cuerna arida</name>
    <dbReference type="NCBI Taxonomy" id="1464854"/>
    <lineage>
        <taxon>Eukaryota</taxon>
        <taxon>Metazoa</taxon>
        <taxon>Ecdysozoa</taxon>
        <taxon>Arthropoda</taxon>
        <taxon>Hexapoda</taxon>
        <taxon>Insecta</taxon>
        <taxon>Pterygota</taxon>
        <taxon>Neoptera</taxon>
        <taxon>Paraneoptera</taxon>
        <taxon>Hemiptera</taxon>
        <taxon>Auchenorrhyncha</taxon>
        <taxon>Membracoidea</taxon>
        <taxon>Cicadellidae</taxon>
        <taxon>Cicadellinae</taxon>
        <taxon>Proconiini</taxon>
        <taxon>Cuerna</taxon>
    </lineage>
</organism>
<dbReference type="AlphaFoldDB" id="A0A1B6EML5"/>
<feature type="region of interest" description="Disordered" evidence="1">
    <location>
        <begin position="43"/>
        <end position="124"/>
    </location>
</feature>
<feature type="region of interest" description="Disordered" evidence="1">
    <location>
        <begin position="1"/>
        <end position="30"/>
    </location>
</feature>
<name>A0A1B6EML5_9HEMI</name>
<evidence type="ECO:0000313" key="2">
    <source>
        <dbReference type="EMBL" id="JAS39169.1"/>
    </source>
</evidence>
<sequence length="124" mass="13733">PLLKIQSDQLTKTSQKKKATNGPPQLSFSQAEISSMLRKLKKTSNKSKLLAVDDKKLPAKTPPRRKLFSRSNSSGHVRKRSMSILSPSSREREMKSPRSRNGLLSVDKEGSLESTPLSTGEKIS</sequence>
<protein>
    <submittedName>
        <fullName evidence="2">Uncharacterized protein</fullName>
    </submittedName>
</protein>
<gene>
    <name evidence="2" type="ORF">g.4769</name>
</gene>
<accession>A0A1B6EML5</accession>
<proteinExistence type="predicted"/>
<feature type="non-terminal residue" evidence="2">
    <location>
        <position position="1"/>
    </location>
</feature>